<dbReference type="InterPro" id="IPR023213">
    <property type="entry name" value="CAT-like_dom_sf"/>
</dbReference>
<keyword evidence="2" id="KW-0808">Transferase</keyword>
<dbReference type="EMBL" id="JBJKBG010000007">
    <property type="protein sequence ID" value="KAL3729934.1"/>
    <property type="molecule type" value="Genomic_DNA"/>
</dbReference>
<dbReference type="PANTHER" id="PTHR31623:SF83">
    <property type="entry name" value="ACETYL-COA-BENZYLALCOHOL ACETYLTRANSFERASE-LIKE"/>
    <property type="match status" value="1"/>
</dbReference>
<dbReference type="Gene3D" id="3.30.559.10">
    <property type="entry name" value="Chloramphenicol acetyltransferase-like domain"/>
    <property type="match status" value="1"/>
</dbReference>
<evidence type="ECO:0000313" key="5">
    <source>
        <dbReference type="Proteomes" id="UP001634007"/>
    </source>
</evidence>
<dbReference type="Pfam" id="PF02458">
    <property type="entry name" value="Transferase"/>
    <property type="match status" value="1"/>
</dbReference>
<keyword evidence="5" id="KW-1185">Reference proteome</keyword>
<sequence>MQVQVQWKKLVKPLAPKLRYRQKLKLTPTIEIQVTFYVLRTIFCYGDDAKNPGVDTLQKVNRREKSLSETLTLFYPMAGRYILAHARVNGQIDQLLHGDPDMDLIDRLSKFPTNVAGNPLVVIQVNTFECGGLVMGLRFTRKIGDVCTMAMLINSWAAACQGSIDSVVCPKFRVVNSASDKRVGGSVTAFSTY</sequence>
<evidence type="ECO:0000256" key="3">
    <source>
        <dbReference type="ARBA" id="ARBA00023315"/>
    </source>
</evidence>
<dbReference type="AlphaFoldDB" id="A0ABD3JQ15"/>
<proteinExistence type="inferred from homology"/>
<protein>
    <submittedName>
        <fullName evidence="4">Uncharacterized protein</fullName>
    </submittedName>
</protein>
<name>A0ABD3JQ15_EUCGL</name>
<reference evidence="4 5" key="1">
    <citation type="submission" date="2024-11" db="EMBL/GenBank/DDBJ databases">
        <title>Chromosome-level genome assembly of Eucalyptus globulus Labill. provides insights into its genome evolution.</title>
        <authorList>
            <person name="Li X."/>
        </authorList>
    </citation>
    <scope>NUCLEOTIDE SEQUENCE [LARGE SCALE GENOMIC DNA]</scope>
    <source>
        <strain evidence="4">CL2024</strain>
        <tissue evidence="4">Fresh tender leaves</tissue>
    </source>
</reference>
<comment type="similarity">
    <text evidence="1">Belongs to the plant acyltransferase family.</text>
</comment>
<dbReference type="GO" id="GO:0016746">
    <property type="term" value="F:acyltransferase activity"/>
    <property type="evidence" value="ECO:0007669"/>
    <property type="project" value="UniProtKB-KW"/>
</dbReference>
<comment type="caution">
    <text evidence="4">The sequence shown here is derived from an EMBL/GenBank/DDBJ whole genome shotgun (WGS) entry which is preliminary data.</text>
</comment>
<accession>A0ABD3JQ15</accession>
<evidence type="ECO:0000256" key="2">
    <source>
        <dbReference type="ARBA" id="ARBA00022679"/>
    </source>
</evidence>
<evidence type="ECO:0000313" key="4">
    <source>
        <dbReference type="EMBL" id="KAL3729934.1"/>
    </source>
</evidence>
<evidence type="ECO:0000256" key="1">
    <source>
        <dbReference type="ARBA" id="ARBA00009861"/>
    </source>
</evidence>
<organism evidence="4 5">
    <name type="scientific">Eucalyptus globulus</name>
    <name type="common">Tasmanian blue gum</name>
    <dbReference type="NCBI Taxonomy" id="34317"/>
    <lineage>
        <taxon>Eukaryota</taxon>
        <taxon>Viridiplantae</taxon>
        <taxon>Streptophyta</taxon>
        <taxon>Embryophyta</taxon>
        <taxon>Tracheophyta</taxon>
        <taxon>Spermatophyta</taxon>
        <taxon>Magnoliopsida</taxon>
        <taxon>eudicotyledons</taxon>
        <taxon>Gunneridae</taxon>
        <taxon>Pentapetalae</taxon>
        <taxon>rosids</taxon>
        <taxon>malvids</taxon>
        <taxon>Myrtales</taxon>
        <taxon>Myrtaceae</taxon>
        <taxon>Myrtoideae</taxon>
        <taxon>Eucalypteae</taxon>
        <taxon>Eucalyptus</taxon>
    </lineage>
</organism>
<dbReference type="Proteomes" id="UP001634007">
    <property type="component" value="Unassembled WGS sequence"/>
</dbReference>
<dbReference type="PANTHER" id="PTHR31623">
    <property type="entry name" value="F21J9.9"/>
    <property type="match status" value="1"/>
</dbReference>
<gene>
    <name evidence="4" type="ORF">ACJRO7_027002</name>
</gene>
<keyword evidence="3" id="KW-0012">Acyltransferase</keyword>